<accession>A0A0S2MUN3</accession>
<evidence type="ECO:0000256" key="1">
    <source>
        <dbReference type="SAM" id="Phobius"/>
    </source>
</evidence>
<proteinExistence type="predicted"/>
<sequence length="69" mass="7827">MIDKATGLFQILTTILLGCTIVFNLATGSPVYGWVYIVFAVSLIWMLVGNPTFTEMFPYFKNLFKRKGE</sequence>
<dbReference type="PROSITE" id="PS51257">
    <property type="entry name" value="PROKAR_LIPOPROTEIN"/>
    <property type="match status" value="1"/>
</dbReference>
<dbReference type="OrthoDB" id="25053at10239"/>
<keyword evidence="1" id="KW-1133">Transmembrane helix</keyword>
<keyword evidence="3" id="KW-1185">Reference proteome</keyword>
<dbReference type="EMBL" id="KT995480">
    <property type="protein sequence ID" value="ALO79590.1"/>
    <property type="molecule type" value="Genomic_DNA"/>
</dbReference>
<reference evidence="3" key="1">
    <citation type="submission" date="2015-11" db="EMBL/GenBank/DDBJ databases">
        <authorList>
            <person name="Sharaf A."/>
            <person name="Marie M.E."/>
            <person name="Esson H."/>
            <person name="El-Afifi I.S."/>
            <person name="Hammad M.A."/>
        </authorList>
    </citation>
    <scope>NUCLEOTIDE SEQUENCE [LARGE SCALE GENOMIC DNA]</scope>
</reference>
<evidence type="ECO:0000313" key="2">
    <source>
        <dbReference type="EMBL" id="ALO79590.1"/>
    </source>
</evidence>
<dbReference type="Proteomes" id="UP000225963">
    <property type="component" value="Segment"/>
</dbReference>
<keyword evidence="1" id="KW-0472">Membrane</keyword>
<feature type="transmembrane region" description="Helical" evidence="1">
    <location>
        <begin position="7"/>
        <end position="25"/>
    </location>
</feature>
<keyword evidence="1" id="KW-0812">Transmembrane</keyword>
<organism evidence="2 3">
    <name type="scientific">Bacillus phage BM15</name>
    <dbReference type="NCBI Taxonomy" id="1755680"/>
    <lineage>
        <taxon>Viruses</taxon>
        <taxon>Duplodnaviria</taxon>
        <taxon>Heunggongvirae</taxon>
        <taxon>Uroviricota</taxon>
        <taxon>Caudoviricetes</taxon>
        <taxon>Herelleviridae</taxon>
        <taxon>Bastillevirinae</taxon>
        <taxon>Caeruleovirus</taxon>
        <taxon>Caeruleovirus BM15</taxon>
    </lineage>
</organism>
<gene>
    <name evidence="2" type="ORF">BM10_186</name>
</gene>
<name>A0A0S2MUN3_9CAUD</name>
<feature type="transmembrane region" description="Helical" evidence="1">
    <location>
        <begin position="31"/>
        <end position="48"/>
    </location>
</feature>
<protein>
    <submittedName>
        <fullName evidence="2">Uncharacterized protein</fullName>
    </submittedName>
</protein>
<evidence type="ECO:0000313" key="3">
    <source>
        <dbReference type="Proteomes" id="UP000225963"/>
    </source>
</evidence>